<sequence>MDADILETEIQILIINKWYFLNYEWPILTPRFNHRSEIKPTKVNLRIIKDILLQQLGYIPVFYFLSVLFTSCEYPGPYKEIDKGIILLYQIISDKPGSDMNEFIPYTSFYEVYKKFWITNRIKLNKIINKDIKELFSNIKIRLLSANIYNPDGFKNSTLFIDGHDSKIKYYNPDIVRSTLYSHKFKRPVIRTQTVNDVNNMVIFISSSERCSMGNDGSMFLKMNLHKKMHIADCLAADGGYTLFVQKFKEISISEGYDFTVKNMSCPIRKENKVKLTLEEESYNKKFGAFRSGNETIYSNLASKFERFNNNKALVQVTDINVYNTQFKVAVLLMNMWCFIEKNNVKVEPHHMLWYNDDFEFPTKISRINYVFLDKAKNDKNYNEMINLQEKYRNMSFNNNDIEIEIDSEPEEEITLKHKKVKKPIIFIKNLDR</sequence>
<dbReference type="OrthoDB" id="2393881at2759"/>
<accession>A0A8H7UWA3</accession>
<keyword evidence="2" id="KW-1185">Reference proteome</keyword>
<dbReference type="AlphaFoldDB" id="A0A8H7UWA3"/>
<evidence type="ECO:0008006" key="3">
    <source>
        <dbReference type="Google" id="ProtNLM"/>
    </source>
</evidence>
<comment type="caution">
    <text evidence="1">The sequence shown here is derived from an EMBL/GenBank/DDBJ whole genome shotgun (WGS) entry which is preliminary data.</text>
</comment>
<dbReference type="EMBL" id="JAEPRC010000586">
    <property type="protein sequence ID" value="KAG2194438.1"/>
    <property type="molecule type" value="Genomic_DNA"/>
</dbReference>
<dbReference type="Proteomes" id="UP000650833">
    <property type="component" value="Unassembled WGS sequence"/>
</dbReference>
<evidence type="ECO:0000313" key="1">
    <source>
        <dbReference type="EMBL" id="KAG2194438.1"/>
    </source>
</evidence>
<proteinExistence type="predicted"/>
<name>A0A8H7UWA3_9FUNG</name>
<gene>
    <name evidence="1" type="ORF">INT46_011334</name>
</gene>
<evidence type="ECO:0000313" key="2">
    <source>
        <dbReference type="Proteomes" id="UP000650833"/>
    </source>
</evidence>
<reference evidence="1" key="1">
    <citation type="submission" date="2020-12" db="EMBL/GenBank/DDBJ databases">
        <title>Metabolic potential, ecology and presence of endohyphal bacteria is reflected in genomic diversity of Mucoromycotina.</title>
        <authorList>
            <person name="Muszewska A."/>
            <person name="Okrasinska A."/>
            <person name="Steczkiewicz K."/>
            <person name="Drgas O."/>
            <person name="Orlowska M."/>
            <person name="Perlinska-Lenart U."/>
            <person name="Aleksandrzak-Piekarczyk T."/>
            <person name="Szatraj K."/>
            <person name="Zielenkiewicz U."/>
            <person name="Pilsyk S."/>
            <person name="Malc E."/>
            <person name="Mieczkowski P."/>
            <person name="Kruszewska J.S."/>
            <person name="Biernat P."/>
            <person name="Pawlowska J."/>
        </authorList>
    </citation>
    <scope>NUCLEOTIDE SEQUENCE</scope>
    <source>
        <strain evidence="1">CBS 226.32</strain>
    </source>
</reference>
<organism evidence="1 2">
    <name type="scientific">Mucor plumbeus</name>
    <dbReference type="NCBI Taxonomy" id="97098"/>
    <lineage>
        <taxon>Eukaryota</taxon>
        <taxon>Fungi</taxon>
        <taxon>Fungi incertae sedis</taxon>
        <taxon>Mucoromycota</taxon>
        <taxon>Mucoromycotina</taxon>
        <taxon>Mucoromycetes</taxon>
        <taxon>Mucorales</taxon>
        <taxon>Mucorineae</taxon>
        <taxon>Mucoraceae</taxon>
        <taxon>Mucor</taxon>
    </lineage>
</organism>
<protein>
    <recommendedName>
        <fullName evidence="3">DDE Tnp4 domain-containing protein</fullName>
    </recommendedName>
</protein>